<evidence type="ECO:0000313" key="7">
    <source>
        <dbReference type="Proteomes" id="UP000179037"/>
    </source>
</evidence>
<dbReference type="InterPro" id="IPR023572">
    <property type="entry name" value="Archease_dom"/>
</dbReference>
<evidence type="ECO:0000256" key="3">
    <source>
        <dbReference type="ARBA" id="ARBA00022723"/>
    </source>
</evidence>
<dbReference type="Pfam" id="PF01951">
    <property type="entry name" value="Archease"/>
    <property type="match status" value="1"/>
</dbReference>
<dbReference type="GO" id="GO:0046872">
    <property type="term" value="F:metal ion binding"/>
    <property type="evidence" value="ECO:0007669"/>
    <property type="project" value="UniProtKB-KW"/>
</dbReference>
<accession>A0A1F6TX97</accession>
<keyword evidence="4" id="KW-0106">Calcium</keyword>
<proteinExistence type="inferred from homology"/>
<dbReference type="InterPro" id="IPR036820">
    <property type="entry name" value="Archease_dom_sf"/>
</dbReference>
<dbReference type="GO" id="GO:0008033">
    <property type="term" value="P:tRNA processing"/>
    <property type="evidence" value="ECO:0007669"/>
    <property type="project" value="UniProtKB-KW"/>
</dbReference>
<name>A0A1F6TX97_9PROT</name>
<sequence length="140" mass="15567">MGSKHWEHFPHEADMGIRGIGSTRDEAFEQAALAMTAVITDPAQVSAVEMVEITRQAPDDELLLVDWLNALVYETATRKLLFSRFEVQVKDHVLTARAFGEPMDTAKHHMAVEIKGATYTALRVAQESNGEWVAQCVVDV</sequence>
<comment type="caution">
    <text evidence="6">The sequence shown here is derived from an EMBL/GenBank/DDBJ whole genome shotgun (WGS) entry which is preliminary data.</text>
</comment>
<feature type="domain" description="Archease" evidence="5">
    <location>
        <begin position="6"/>
        <end position="140"/>
    </location>
</feature>
<dbReference type="EMBL" id="MFTC01000091">
    <property type="protein sequence ID" value="OGI49702.1"/>
    <property type="molecule type" value="Genomic_DNA"/>
</dbReference>
<dbReference type="PANTHER" id="PTHR12682:SF11">
    <property type="entry name" value="PROTEIN ARCHEASE"/>
    <property type="match status" value="1"/>
</dbReference>
<dbReference type="SUPFAM" id="SSF69819">
    <property type="entry name" value="MTH1598-like"/>
    <property type="match status" value="1"/>
</dbReference>
<organism evidence="6 7">
    <name type="scientific">Candidatus Muproteobacteria bacterium RIFCSPLOWO2_01_FULL_60_18</name>
    <dbReference type="NCBI Taxonomy" id="1817768"/>
    <lineage>
        <taxon>Bacteria</taxon>
        <taxon>Pseudomonadati</taxon>
        <taxon>Pseudomonadota</taxon>
        <taxon>Candidatus Muproteobacteria</taxon>
    </lineage>
</organism>
<dbReference type="AlphaFoldDB" id="A0A1F6TX97"/>
<evidence type="ECO:0000313" key="6">
    <source>
        <dbReference type="EMBL" id="OGI49702.1"/>
    </source>
</evidence>
<keyword evidence="2" id="KW-0819">tRNA processing</keyword>
<dbReference type="InterPro" id="IPR002804">
    <property type="entry name" value="Archease"/>
</dbReference>
<evidence type="ECO:0000256" key="1">
    <source>
        <dbReference type="ARBA" id="ARBA00007963"/>
    </source>
</evidence>
<evidence type="ECO:0000256" key="4">
    <source>
        <dbReference type="ARBA" id="ARBA00022837"/>
    </source>
</evidence>
<reference evidence="6 7" key="1">
    <citation type="journal article" date="2016" name="Nat. Commun.">
        <title>Thousands of microbial genomes shed light on interconnected biogeochemical processes in an aquifer system.</title>
        <authorList>
            <person name="Anantharaman K."/>
            <person name="Brown C.T."/>
            <person name="Hug L.A."/>
            <person name="Sharon I."/>
            <person name="Castelle C.J."/>
            <person name="Probst A.J."/>
            <person name="Thomas B.C."/>
            <person name="Singh A."/>
            <person name="Wilkins M.J."/>
            <person name="Karaoz U."/>
            <person name="Brodie E.L."/>
            <person name="Williams K.H."/>
            <person name="Hubbard S.S."/>
            <person name="Banfield J.F."/>
        </authorList>
    </citation>
    <scope>NUCLEOTIDE SEQUENCE [LARGE SCALE GENOMIC DNA]</scope>
</reference>
<dbReference type="Gene3D" id="3.55.10.10">
    <property type="entry name" value="Archease domain"/>
    <property type="match status" value="1"/>
</dbReference>
<dbReference type="STRING" id="1817768.A3A87_05330"/>
<protein>
    <submittedName>
        <fullName evidence="6">Archease</fullName>
    </submittedName>
</protein>
<evidence type="ECO:0000259" key="5">
    <source>
        <dbReference type="Pfam" id="PF01951"/>
    </source>
</evidence>
<comment type="similarity">
    <text evidence="1">Belongs to the archease family.</text>
</comment>
<evidence type="ECO:0000256" key="2">
    <source>
        <dbReference type="ARBA" id="ARBA00022694"/>
    </source>
</evidence>
<keyword evidence="3" id="KW-0479">Metal-binding</keyword>
<dbReference type="Proteomes" id="UP000179037">
    <property type="component" value="Unassembled WGS sequence"/>
</dbReference>
<gene>
    <name evidence="6" type="ORF">A3A87_05330</name>
</gene>
<dbReference type="PANTHER" id="PTHR12682">
    <property type="entry name" value="ARCHEASE"/>
    <property type="match status" value="1"/>
</dbReference>